<comment type="caution">
    <text evidence="2">The sequence shown here is derived from an EMBL/GenBank/DDBJ whole genome shotgun (WGS) entry which is preliminary data.</text>
</comment>
<proteinExistence type="predicted"/>
<name>A0A9W8MLM7_9AGAR</name>
<keyword evidence="3" id="KW-1185">Reference proteome</keyword>
<dbReference type="EMBL" id="JANBPK010000040">
    <property type="protein sequence ID" value="KAJ2936560.1"/>
    <property type="molecule type" value="Genomic_DNA"/>
</dbReference>
<dbReference type="Proteomes" id="UP001140091">
    <property type="component" value="Unassembled WGS sequence"/>
</dbReference>
<gene>
    <name evidence="2" type="ORF">H1R20_g533</name>
</gene>
<evidence type="ECO:0000313" key="3">
    <source>
        <dbReference type="Proteomes" id="UP001140091"/>
    </source>
</evidence>
<dbReference type="OrthoDB" id="3249923at2759"/>
<dbReference type="AlphaFoldDB" id="A0A9W8MLM7"/>
<organism evidence="2 3">
    <name type="scientific">Candolleomyces eurysporus</name>
    <dbReference type="NCBI Taxonomy" id="2828524"/>
    <lineage>
        <taxon>Eukaryota</taxon>
        <taxon>Fungi</taxon>
        <taxon>Dikarya</taxon>
        <taxon>Basidiomycota</taxon>
        <taxon>Agaricomycotina</taxon>
        <taxon>Agaricomycetes</taxon>
        <taxon>Agaricomycetidae</taxon>
        <taxon>Agaricales</taxon>
        <taxon>Agaricineae</taxon>
        <taxon>Psathyrellaceae</taxon>
        <taxon>Candolleomyces</taxon>
    </lineage>
</organism>
<evidence type="ECO:0000313" key="2">
    <source>
        <dbReference type="EMBL" id="KAJ2936560.1"/>
    </source>
</evidence>
<feature type="non-terminal residue" evidence="2">
    <location>
        <position position="457"/>
    </location>
</feature>
<sequence>MSQPPRRDLKTTRCETVLVTANGTIVFTPGSGANSGMIRGPLRAQFQQPARMPPPNDRNVRGGQGALGFVQPPHPRNVEENPVTFATKSAAKIIFPWQEQDDLRQIRVRSNKRNREAGGLGEDEEPVRRLARMSIATGRKAGAAPRQAKVHEAAVKRPAKSYLAPGLSLKKEGESASDTDSEESEMDVDDNRPRHANTQLGTKRVVSKKMPVAKKTQQSPTCFPNPQNQRISRSVSVLRVLHAVQQGKREATHDVSHPSSIYHDRFSLYILFCQRRIDYRDFHLHHPSVNDDREYRKYRKDACYSVCPSARSPYLPAKPDYPGGHEVHYSCRPGGPTLYDLLNTLPMEPFGVLDWAVLDREEEIFESDEVKDEYKVMHALWGRWILLNRTKFIANYRKGVKAFVDDYWKIIHRAAGWDALRYWLLLLLANRFLTANEVAQTLKYYESLTGMDFWYNS</sequence>
<feature type="compositionally biased region" description="Acidic residues" evidence="1">
    <location>
        <begin position="175"/>
        <end position="188"/>
    </location>
</feature>
<feature type="region of interest" description="Disordered" evidence="1">
    <location>
        <begin position="164"/>
        <end position="228"/>
    </location>
</feature>
<protein>
    <submittedName>
        <fullName evidence="2">Uncharacterized protein</fullName>
    </submittedName>
</protein>
<feature type="compositionally biased region" description="Polar residues" evidence="1">
    <location>
        <begin position="215"/>
        <end position="228"/>
    </location>
</feature>
<accession>A0A9W8MLM7</accession>
<evidence type="ECO:0000256" key="1">
    <source>
        <dbReference type="SAM" id="MobiDB-lite"/>
    </source>
</evidence>
<reference evidence="2" key="1">
    <citation type="submission" date="2022-06" db="EMBL/GenBank/DDBJ databases">
        <title>Genome Sequence of Candolleomyces eurysporus.</title>
        <authorList>
            <person name="Buettner E."/>
        </authorList>
    </citation>
    <scope>NUCLEOTIDE SEQUENCE</scope>
    <source>
        <strain evidence="2">VTCC 930004</strain>
    </source>
</reference>